<feature type="region of interest" description="Disordered" evidence="4">
    <location>
        <begin position="77"/>
        <end position="361"/>
    </location>
</feature>
<dbReference type="OrthoDB" id="21513at2759"/>
<organism evidence="6 7">
    <name type="scientific">Haemonchus contortus</name>
    <name type="common">Barber pole worm</name>
    <dbReference type="NCBI Taxonomy" id="6289"/>
    <lineage>
        <taxon>Eukaryota</taxon>
        <taxon>Metazoa</taxon>
        <taxon>Ecdysozoa</taxon>
        <taxon>Nematoda</taxon>
        <taxon>Chromadorea</taxon>
        <taxon>Rhabditida</taxon>
        <taxon>Rhabditina</taxon>
        <taxon>Rhabditomorpha</taxon>
        <taxon>Strongyloidea</taxon>
        <taxon>Trichostrongylidae</taxon>
        <taxon>Haemonchus</taxon>
    </lineage>
</organism>
<keyword evidence="6" id="KW-1185">Reference proteome</keyword>
<feature type="compositionally biased region" description="Basic and acidic residues" evidence="4">
    <location>
        <begin position="235"/>
        <end position="244"/>
    </location>
</feature>
<dbReference type="AlphaFoldDB" id="A0A7I4Z039"/>
<dbReference type="Pfam" id="PF06881">
    <property type="entry name" value="Elongin_A"/>
    <property type="match status" value="1"/>
</dbReference>
<dbReference type="Gene3D" id="1.20.930.10">
    <property type="entry name" value="Conserved domain common to transcription factors TFIIS, elongin A, CRSP70"/>
    <property type="match status" value="1"/>
</dbReference>
<proteinExistence type="predicted"/>
<accession>A0A7I4Z039</accession>
<evidence type="ECO:0000313" key="7">
    <source>
        <dbReference type="WBParaSite" id="HCON_00164860-00001"/>
    </source>
</evidence>
<evidence type="ECO:0000313" key="6">
    <source>
        <dbReference type="Proteomes" id="UP000025227"/>
    </source>
</evidence>
<dbReference type="InterPro" id="IPR017923">
    <property type="entry name" value="TFIIS_N"/>
</dbReference>
<dbReference type="SUPFAM" id="SSF47676">
    <property type="entry name" value="Conserved domain common to transcription factors TFIIS, elongin A, CRSP70"/>
    <property type="match status" value="1"/>
</dbReference>
<dbReference type="PANTHER" id="PTHR15141">
    <property type="entry name" value="TRANSCRIPTION ELONGATION FACTOR B POLYPEPTIDE 3"/>
    <property type="match status" value="1"/>
</dbReference>
<dbReference type="InterPro" id="IPR051870">
    <property type="entry name" value="Elongin-A_domain"/>
</dbReference>
<keyword evidence="2 3" id="KW-0539">Nucleus</keyword>
<feature type="compositionally biased region" description="Basic and acidic residues" evidence="4">
    <location>
        <begin position="165"/>
        <end position="186"/>
    </location>
</feature>
<feature type="compositionally biased region" description="Basic and acidic residues" evidence="4">
    <location>
        <begin position="109"/>
        <end position="153"/>
    </location>
</feature>
<dbReference type="OMA" id="IESKHDY"/>
<dbReference type="Pfam" id="PF08711">
    <property type="entry name" value="Med26"/>
    <property type="match status" value="1"/>
</dbReference>
<evidence type="ECO:0000256" key="4">
    <source>
        <dbReference type="SAM" id="MobiDB-lite"/>
    </source>
</evidence>
<dbReference type="GO" id="GO:0070449">
    <property type="term" value="C:elongin complex"/>
    <property type="evidence" value="ECO:0007669"/>
    <property type="project" value="InterPro"/>
</dbReference>
<feature type="compositionally biased region" description="Basic and acidic residues" evidence="4">
    <location>
        <begin position="272"/>
        <end position="293"/>
    </location>
</feature>
<sequence length="660" mass="75638">MTKDDVLLYKVIKYGKLIKKKERIAHVLSRLNDVEMTLDILSATNIGRYVNRLCDDPEYGSEASRIIEKWKEVARQSGVRGDEDVSSEGEESADHDPPTERMGLVNGTHDAKSRYRDDDNKRNEHQRERSDSRRSDSEVRDREKYRSRPDDDKKRHRSGSSRNEGNTEKSRSDSHRRGDEHAMHSGDEEEERRRRHRDEYDRRSEGSKPDQADQHKRRHHDGSDRKRKVREAEEENHCKRKAYEGVRTAGSDYDDHSDTKYKNSGRDSYMAPEREQGESSDDHGRSDDFSGRTDDEDVDEDAVDEKGDSSPSNRQSSSRSEKSHKSGPSYEGSTPKSAKPKSHSSSSSKSKSEKSSERNKVATDFEMMLQSADTTPTKSRKPRDPHWKWAEMPLLNNYQPFPQALPQALRPANKTPPPPQDDFNPENMFKPRNERGKVFAGRRKVTTISLPSLFNLCLRVLANNTRVLYYADYINYEVLKPVLEKCDAETLAHIESKHDYLEEDTGELWQRFVTKKYPGEEPDDGDSWKDFYAFLEKEREKKLKLLSQRIGKHHQADSAKAPRKAMLADAAAPSYIRRRQIQHGTLSSKPLPSAIEVSHARRKIFETGGCKDALAALPKAVVNKNSTVGAKMNRDGPKKPPAKKGALMIKTMKMLNMKRK</sequence>
<dbReference type="InterPro" id="IPR035441">
    <property type="entry name" value="TFIIS/LEDGF_dom_sf"/>
</dbReference>
<dbReference type="PANTHER" id="PTHR15141:SF76">
    <property type="entry name" value="TRANSCRIPTION ELONGATION FACTOR B POLYPEPTIDE 3"/>
    <property type="match status" value="1"/>
</dbReference>
<name>A0A7I4Z039_HAECO</name>
<dbReference type="PROSITE" id="PS51319">
    <property type="entry name" value="TFIIS_N"/>
    <property type="match status" value="1"/>
</dbReference>
<reference evidence="7" key="1">
    <citation type="submission" date="2020-12" db="UniProtKB">
        <authorList>
            <consortium name="WormBaseParasite"/>
        </authorList>
    </citation>
    <scope>IDENTIFICATION</scope>
    <source>
        <strain evidence="7">MHco3</strain>
    </source>
</reference>
<feature type="compositionally biased region" description="Low complexity" evidence="4">
    <location>
        <begin position="326"/>
        <end position="349"/>
    </location>
</feature>
<dbReference type="Proteomes" id="UP000025227">
    <property type="component" value="Unplaced"/>
</dbReference>
<protein>
    <submittedName>
        <fullName evidence="7">TFIIS N-terminal domain-containing protein</fullName>
    </submittedName>
</protein>
<comment type="subcellular location">
    <subcellularLocation>
        <location evidence="1 3">Nucleus</location>
    </subcellularLocation>
</comment>
<feature type="compositionally biased region" description="Low complexity" evidence="4">
    <location>
        <begin position="309"/>
        <end position="318"/>
    </location>
</feature>
<feature type="compositionally biased region" description="Basic and acidic residues" evidence="4">
    <location>
        <begin position="253"/>
        <end position="265"/>
    </location>
</feature>
<feature type="compositionally biased region" description="Basic and acidic residues" evidence="4">
    <location>
        <begin position="350"/>
        <end position="361"/>
    </location>
</feature>
<dbReference type="Gene3D" id="6.10.250.3180">
    <property type="match status" value="1"/>
</dbReference>
<dbReference type="GO" id="GO:0006368">
    <property type="term" value="P:transcription elongation by RNA polymerase II"/>
    <property type="evidence" value="ECO:0007669"/>
    <property type="project" value="InterPro"/>
</dbReference>
<dbReference type="InterPro" id="IPR003617">
    <property type="entry name" value="TFIIS/CRSP70_N_sub"/>
</dbReference>
<feature type="compositionally biased region" description="Basic residues" evidence="4">
    <location>
        <begin position="215"/>
        <end position="229"/>
    </location>
</feature>
<feature type="domain" description="TFIIS N-terminal" evidence="5">
    <location>
        <begin position="1"/>
        <end position="77"/>
    </location>
</feature>
<dbReference type="InterPro" id="IPR010684">
    <property type="entry name" value="RNA_pol_II_trans_fac_SIII_A"/>
</dbReference>
<evidence type="ECO:0000256" key="2">
    <source>
        <dbReference type="ARBA" id="ARBA00023242"/>
    </source>
</evidence>
<evidence type="ECO:0000259" key="5">
    <source>
        <dbReference type="PROSITE" id="PS51319"/>
    </source>
</evidence>
<feature type="compositionally biased region" description="Basic and acidic residues" evidence="4">
    <location>
        <begin position="197"/>
        <end position="214"/>
    </location>
</feature>
<evidence type="ECO:0000256" key="3">
    <source>
        <dbReference type="PROSITE-ProRule" id="PRU00649"/>
    </source>
</evidence>
<evidence type="ECO:0000256" key="1">
    <source>
        <dbReference type="ARBA" id="ARBA00004123"/>
    </source>
</evidence>
<dbReference type="SMART" id="SM00509">
    <property type="entry name" value="TFS2N"/>
    <property type="match status" value="1"/>
</dbReference>
<dbReference type="WBParaSite" id="HCON_00164860-00001">
    <property type="protein sequence ID" value="HCON_00164860-00001"/>
    <property type="gene ID" value="HCON_00164860"/>
</dbReference>
<feature type="compositionally biased region" description="Acidic residues" evidence="4">
    <location>
        <begin position="294"/>
        <end position="303"/>
    </location>
</feature>